<dbReference type="SUPFAM" id="SSF54909">
    <property type="entry name" value="Dimeric alpha+beta barrel"/>
    <property type="match status" value="1"/>
</dbReference>
<dbReference type="AlphaFoldDB" id="M5JY15"/>
<evidence type="ECO:0000259" key="7">
    <source>
        <dbReference type="Pfam" id="PF04261"/>
    </source>
</evidence>
<dbReference type="PANTHER" id="PTHR30521">
    <property type="entry name" value="DEFERROCHELATASE/PEROXIDASE"/>
    <property type="match status" value="1"/>
</dbReference>
<dbReference type="Pfam" id="PF04261">
    <property type="entry name" value="Dyp_perox_N"/>
    <property type="match status" value="1"/>
</dbReference>
<dbReference type="PROSITE" id="PS51404">
    <property type="entry name" value="DYP_PEROXIDASE"/>
    <property type="match status" value="1"/>
</dbReference>
<evidence type="ECO:0000256" key="2">
    <source>
        <dbReference type="ARBA" id="ARBA00022559"/>
    </source>
</evidence>
<dbReference type="PROSITE" id="PS51318">
    <property type="entry name" value="TAT"/>
    <property type="match status" value="1"/>
</dbReference>
<dbReference type="InterPro" id="IPR006314">
    <property type="entry name" value="Dyp_peroxidase"/>
</dbReference>
<comment type="caution">
    <text evidence="8">The sequence shown here is derived from an EMBL/GenBank/DDBJ whole genome shotgun (WGS) entry which is preliminary data.</text>
</comment>
<evidence type="ECO:0000313" key="8">
    <source>
        <dbReference type="EMBL" id="ELT48451.1"/>
    </source>
</evidence>
<dbReference type="Proteomes" id="UP000011971">
    <property type="component" value="Unassembled WGS sequence"/>
</dbReference>
<name>M5JY15_9HYPH</name>
<keyword evidence="5" id="KW-0560">Oxidoreductase</keyword>
<dbReference type="EMBL" id="AOGE01000038">
    <property type="protein sequence ID" value="ELT48451.1"/>
    <property type="molecule type" value="Genomic_DNA"/>
</dbReference>
<reference evidence="8 9" key="1">
    <citation type="journal article" date="2013" name="Gut Pathog.">
        <title>Draft genome of Ochrobactrum intermedium strain M86 isolated from non-ulcer dyspeptic individual from India.</title>
        <authorList>
            <person name="Kulkarni G."/>
            <person name="Dhotre D."/>
            <person name="Dharne M."/>
            <person name="Shetty S."/>
            <person name="Chowdhury S."/>
            <person name="Misra V."/>
            <person name="Misra S."/>
            <person name="Patole M."/>
            <person name="Shouche Y."/>
        </authorList>
    </citation>
    <scope>NUCLEOTIDE SEQUENCE [LARGE SCALE GENOMIC DNA]</scope>
    <source>
        <strain evidence="8 9">M86</strain>
    </source>
</reference>
<dbReference type="GO" id="GO:0020037">
    <property type="term" value="F:heme binding"/>
    <property type="evidence" value="ECO:0007669"/>
    <property type="project" value="InterPro"/>
</dbReference>
<dbReference type="InterPro" id="IPR006311">
    <property type="entry name" value="TAT_signal"/>
</dbReference>
<dbReference type="InterPro" id="IPR048327">
    <property type="entry name" value="Dyp_perox_N"/>
</dbReference>
<evidence type="ECO:0000256" key="1">
    <source>
        <dbReference type="ARBA" id="ARBA00001970"/>
    </source>
</evidence>
<dbReference type="NCBIfam" id="TIGR01413">
    <property type="entry name" value="Dyp_perox_fam"/>
    <property type="match status" value="1"/>
</dbReference>
<accession>M5JY15</accession>
<keyword evidence="2 8" id="KW-0575">Peroxidase</keyword>
<comment type="cofactor">
    <cofactor evidence="1">
        <name>heme b</name>
        <dbReference type="ChEBI" id="CHEBI:60344"/>
    </cofactor>
</comment>
<dbReference type="STRING" id="94625.A7J42_15035"/>
<keyword evidence="4" id="KW-0479">Metal-binding</keyword>
<keyword evidence="3" id="KW-0349">Heme</keyword>
<gene>
    <name evidence="8" type="ORF">D584_15024</name>
</gene>
<dbReference type="PANTHER" id="PTHR30521:SF4">
    <property type="entry name" value="DEFERROCHELATASE"/>
    <property type="match status" value="1"/>
</dbReference>
<dbReference type="GO" id="GO:0005829">
    <property type="term" value="C:cytosol"/>
    <property type="evidence" value="ECO:0007669"/>
    <property type="project" value="TreeGrafter"/>
</dbReference>
<evidence type="ECO:0000256" key="5">
    <source>
        <dbReference type="ARBA" id="ARBA00023002"/>
    </source>
</evidence>
<dbReference type="GO" id="GO:0046872">
    <property type="term" value="F:metal ion binding"/>
    <property type="evidence" value="ECO:0007669"/>
    <property type="project" value="UniProtKB-KW"/>
</dbReference>
<dbReference type="PATRIC" id="fig|1234597.4.peg.3105"/>
<organism evidence="8 9">
    <name type="scientific">Brucella intermedia M86</name>
    <dbReference type="NCBI Taxonomy" id="1234597"/>
    <lineage>
        <taxon>Bacteria</taxon>
        <taxon>Pseudomonadati</taxon>
        <taxon>Pseudomonadota</taxon>
        <taxon>Alphaproteobacteria</taxon>
        <taxon>Hyphomicrobiales</taxon>
        <taxon>Brucellaceae</taxon>
        <taxon>Brucella/Ochrobactrum group</taxon>
        <taxon>Brucella</taxon>
    </lineage>
</organism>
<evidence type="ECO:0000313" key="9">
    <source>
        <dbReference type="Proteomes" id="UP000011971"/>
    </source>
</evidence>
<sequence length="312" mass="33679">MTRKFFKNDTITSEEPVSSARRALLLGAGAAGVAGTVGSVLAPQAAQALSSENVTNAPESEKLHESQAFYGKHQPGIVTPRPAAGLVASFDVLARDRSELERMFRLLTERTEFLMKGGTPPELDAKFPPSDSGILGPVVTPDNLTVTVALGSSLFDDRFGLKPLKPKLLQRMTSFPNDALQKDICHGDLVIQFCSNTPDTNIHALRDIMKNMPDLLLVRWKQEGTVPVQPPHSPKAKESARNFLGFRDGSANPDPSDEALMNRIVWVGEKKCGAGLGNQWQLYGGAHHTELCRTLGSYAATGTGSDFRTAQG</sequence>
<protein>
    <submittedName>
        <fullName evidence="8">Dyp-type peroxidase family protein</fullName>
    </submittedName>
</protein>
<keyword evidence="6" id="KW-0408">Iron</keyword>
<evidence type="ECO:0000256" key="3">
    <source>
        <dbReference type="ARBA" id="ARBA00022617"/>
    </source>
</evidence>
<evidence type="ECO:0000256" key="4">
    <source>
        <dbReference type="ARBA" id="ARBA00022723"/>
    </source>
</evidence>
<evidence type="ECO:0000256" key="6">
    <source>
        <dbReference type="ARBA" id="ARBA00023004"/>
    </source>
</evidence>
<feature type="domain" description="Dyp-type peroxidase N-terminal" evidence="7">
    <location>
        <begin position="74"/>
        <end position="224"/>
    </location>
</feature>
<proteinExistence type="predicted"/>
<dbReference type="GO" id="GO:0004601">
    <property type="term" value="F:peroxidase activity"/>
    <property type="evidence" value="ECO:0007669"/>
    <property type="project" value="UniProtKB-KW"/>
</dbReference>
<dbReference type="InterPro" id="IPR011008">
    <property type="entry name" value="Dimeric_a/b-barrel"/>
</dbReference>